<keyword evidence="1" id="KW-0812">Transmembrane</keyword>
<gene>
    <name evidence="2" type="ORF">SAMN06264868_1087</name>
</gene>
<dbReference type="InterPro" id="IPR045584">
    <property type="entry name" value="Pilin-like"/>
</dbReference>
<dbReference type="Gene3D" id="3.30.700.10">
    <property type="entry name" value="Glycoprotein, Type 4 Pilin"/>
    <property type="match status" value="1"/>
</dbReference>
<dbReference type="AlphaFoldDB" id="A0AA46AE57"/>
<sequence length="154" mass="17677">MDRKINGFSLIELLVVIAIMTIILSIGIPNFFRWIETYRIESDTKNIYAFIQQARMKAFTEKIKLDIVLENSNTPNRLCLKCDSSDDDCKNEYGTNYIQCIDLKRPFNGNQVNISKRGTLNGGPVYFSSQNDSEYDCVRVSDIRVKMEKCNGNP</sequence>
<dbReference type="SUPFAM" id="SSF54523">
    <property type="entry name" value="Pili subunits"/>
    <property type="match status" value="1"/>
</dbReference>
<evidence type="ECO:0000256" key="1">
    <source>
        <dbReference type="SAM" id="Phobius"/>
    </source>
</evidence>
<dbReference type="EMBL" id="FXTX01000008">
    <property type="protein sequence ID" value="SMP10599.1"/>
    <property type="molecule type" value="Genomic_DNA"/>
</dbReference>
<dbReference type="Pfam" id="PF07963">
    <property type="entry name" value="N_methyl"/>
    <property type="match status" value="1"/>
</dbReference>
<keyword evidence="1" id="KW-0472">Membrane</keyword>
<keyword evidence="1" id="KW-1133">Transmembrane helix</keyword>
<name>A0AA46AE57_9AQUI</name>
<reference evidence="2" key="1">
    <citation type="submission" date="2017-05" db="EMBL/GenBank/DDBJ databases">
        <authorList>
            <person name="Varghese N."/>
            <person name="Submissions S."/>
        </authorList>
    </citation>
    <scope>NUCLEOTIDE SEQUENCE</scope>
    <source>
        <strain evidence="2">DSM 18763</strain>
    </source>
</reference>
<keyword evidence="3" id="KW-1185">Reference proteome</keyword>
<dbReference type="NCBIfam" id="TIGR02532">
    <property type="entry name" value="IV_pilin_GFxxxE"/>
    <property type="match status" value="1"/>
</dbReference>
<organism evidence="2 3">
    <name type="scientific">Venenivibrio stagnispumantis</name>
    <dbReference type="NCBI Taxonomy" id="407998"/>
    <lineage>
        <taxon>Bacteria</taxon>
        <taxon>Pseudomonadati</taxon>
        <taxon>Aquificota</taxon>
        <taxon>Aquificia</taxon>
        <taxon>Aquificales</taxon>
        <taxon>Hydrogenothermaceae</taxon>
        <taxon>Venenivibrio</taxon>
    </lineage>
</organism>
<dbReference type="RefSeq" id="WP_265134326.1">
    <property type="nucleotide sequence ID" value="NZ_FXTX01000008.1"/>
</dbReference>
<dbReference type="InterPro" id="IPR012902">
    <property type="entry name" value="N_methyl_site"/>
</dbReference>
<dbReference type="Proteomes" id="UP001157947">
    <property type="component" value="Unassembled WGS sequence"/>
</dbReference>
<comment type="caution">
    <text evidence="2">The sequence shown here is derived from an EMBL/GenBank/DDBJ whole genome shotgun (WGS) entry which is preliminary data.</text>
</comment>
<accession>A0AA46AE57</accession>
<proteinExistence type="predicted"/>
<protein>
    <submittedName>
        <fullName evidence="2">Prepilin-type N-terminal cleavage/methylation domain-containing protein</fullName>
    </submittedName>
</protein>
<evidence type="ECO:0000313" key="2">
    <source>
        <dbReference type="EMBL" id="SMP10599.1"/>
    </source>
</evidence>
<evidence type="ECO:0000313" key="3">
    <source>
        <dbReference type="Proteomes" id="UP001157947"/>
    </source>
</evidence>
<feature type="transmembrane region" description="Helical" evidence="1">
    <location>
        <begin position="7"/>
        <end position="32"/>
    </location>
</feature>